<dbReference type="PANTHER" id="PTHR15396">
    <property type="entry name" value="RIBONUCLEASE P PROTEIN SUBUNIT P40"/>
    <property type="match status" value="1"/>
</dbReference>
<evidence type="ECO:0000313" key="1">
    <source>
        <dbReference type="Proteomes" id="UP000515154"/>
    </source>
</evidence>
<dbReference type="Proteomes" id="UP000515154">
    <property type="component" value="Linkage group LG1"/>
</dbReference>
<name>A0A6P7SSM5_9MOLL</name>
<dbReference type="KEGG" id="osn:115216182"/>
<dbReference type="GO" id="GO:0030681">
    <property type="term" value="C:multimeric ribonuclease P complex"/>
    <property type="evidence" value="ECO:0007669"/>
    <property type="project" value="TreeGrafter"/>
</dbReference>
<sequence length="361" mass="41273">MALKLPHNLRSGKLILDVSNFNHLKSNHDTIVLSHFFNFSLNLILPGAVNLPDSLDDILQQKGSTVYFLKGIPISLLIEPDFLEAFCKRGQLYMMSHGTNIDTQDCIALLPPGKLVLNVTKETYESLGLDGKRSKFIKHGHNKFVVTIPLLDPNFVSGKKFYERVKWCFTDRLNLKFNMLACWIPPDDDILSSSLAEYFKQNNYRTVTAGLKKESKTRTGLKVPIVASSQPHSSIESCDFQEFFDWLGSVSSDCQDHVDEDCHMSFTPTPNYTVDSLNYNVKGFILPQTIQKILLELRTIVTQYRLKWSAMTIHGFTDAPVTWEMREHGFQYNGDNLYTYVVFPDDIYWLYTAVGSLDTWI</sequence>
<dbReference type="InterPro" id="IPR013893">
    <property type="entry name" value="RNase_P_Rpp40"/>
</dbReference>
<protein>
    <submittedName>
        <fullName evidence="2">Ribonuclease P protein subunit p40</fullName>
    </submittedName>
</protein>
<dbReference type="RefSeq" id="XP_029641244.1">
    <property type="nucleotide sequence ID" value="XM_029785384.2"/>
</dbReference>
<dbReference type="GO" id="GO:0000171">
    <property type="term" value="F:ribonuclease MRP activity"/>
    <property type="evidence" value="ECO:0007669"/>
    <property type="project" value="TreeGrafter"/>
</dbReference>
<gene>
    <name evidence="2" type="primary">LOC115216182</name>
</gene>
<proteinExistence type="predicted"/>
<dbReference type="PANTHER" id="PTHR15396:SF1">
    <property type="entry name" value="RIBONUCLEASE P PROTEIN SUBUNIT P40"/>
    <property type="match status" value="1"/>
</dbReference>
<dbReference type="GO" id="GO:0004526">
    <property type="term" value="F:ribonuclease P activity"/>
    <property type="evidence" value="ECO:0007669"/>
    <property type="project" value="TreeGrafter"/>
</dbReference>
<dbReference type="GO" id="GO:0000172">
    <property type="term" value="C:ribonuclease MRP complex"/>
    <property type="evidence" value="ECO:0007669"/>
    <property type="project" value="TreeGrafter"/>
</dbReference>
<organism evidence="1 2">
    <name type="scientific">Octopus sinensis</name>
    <name type="common">East Asian common octopus</name>
    <dbReference type="NCBI Taxonomy" id="2607531"/>
    <lineage>
        <taxon>Eukaryota</taxon>
        <taxon>Metazoa</taxon>
        <taxon>Spiralia</taxon>
        <taxon>Lophotrochozoa</taxon>
        <taxon>Mollusca</taxon>
        <taxon>Cephalopoda</taxon>
        <taxon>Coleoidea</taxon>
        <taxon>Octopodiformes</taxon>
        <taxon>Octopoda</taxon>
        <taxon>Incirrata</taxon>
        <taxon>Octopodidae</taxon>
        <taxon>Octopus</taxon>
    </lineage>
</organism>
<dbReference type="Pfam" id="PF08584">
    <property type="entry name" value="Ribonuc_P_40"/>
    <property type="match status" value="1"/>
</dbReference>
<evidence type="ECO:0000313" key="2">
    <source>
        <dbReference type="RefSeq" id="XP_029641244.1"/>
    </source>
</evidence>
<reference evidence="2" key="1">
    <citation type="submission" date="2025-08" db="UniProtKB">
        <authorList>
            <consortium name="RefSeq"/>
        </authorList>
    </citation>
    <scope>IDENTIFICATION</scope>
</reference>
<dbReference type="AlphaFoldDB" id="A0A6P7SSM5"/>
<keyword evidence="1" id="KW-1185">Reference proteome</keyword>
<dbReference type="GO" id="GO:0000447">
    <property type="term" value="P:endonucleolytic cleavage in ITS1 to separate SSU-rRNA from 5.8S rRNA and LSU-rRNA from tricistronic rRNA transcript (SSU-rRNA, 5.8S rRNA, LSU-rRNA)"/>
    <property type="evidence" value="ECO:0007669"/>
    <property type="project" value="TreeGrafter"/>
</dbReference>
<dbReference type="GO" id="GO:0001682">
    <property type="term" value="P:tRNA 5'-leader removal"/>
    <property type="evidence" value="ECO:0007669"/>
    <property type="project" value="InterPro"/>
</dbReference>
<accession>A0A6P7SSM5</accession>